<dbReference type="AlphaFoldDB" id="A0A183DJ87"/>
<name>A0A183DJ87_9BILA</name>
<evidence type="ECO:0000313" key="4">
    <source>
        <dbReference type="WBParaSite" id="GPUH_0000878801-mRNA-1"/>
    </source>
</evidence>
<evidence type="ECO:0000313" key="3">
    <source>
        <dbReference type="Proteomes" id="UP000271098"/>
    </source>
</evidence>
<accession>A0A183DJ87</accession>
<feature type="region of interest" description="Disordered" evidence="1">
    <location>
        <begin position="49"/>
        <end position="99"/>
    </location>
</feature>
<feature type="compositionally biased region" description="Polar residues" evidence="1">
    <location>
        <begin position="65"/>
        <end position="74"/>
    </location>
</feature>
<dbReference type="EMBL" id="UYRT01026502">
    <property type="protein sequence ID" value="VDK65186.1"/>
    <property type="molecule type" value="Genomic_DNA"/>
</dbReference>
<reference evidence="4" key="1">
    <citation type="submission" date="2016-06" db="UniProtKB">
        <authorList>
            <consortium name="WormBaseParasite"/>
        </authorList>
    </citation>
    <scope>IDENTIFICATION</scope>
</reference>
<evidence type="ECO:0000313" key="2">
    <source>
        <dbReference type="EMBL" id="VDK65186.1"/>
    </source>
</evidence>
<feature type="region of interest" description="Disordered" evidence="1">
    <location>
        <begin position="1"/>
        <end position="32"/>
    </location>
</feature>
<protein>
    <submittedName>
        <fullName evidence="4">SH3 domain-containing protein</fullName>
    </submittedName>
</protein>
<dbReference type="WBParaSite" id="GPUH_0000878801-mRNA-1">
    <property type="protein sequence ID" value="GPUH_0000878801-mRNA-1"/>
    <property type="gene ID" value="GPUH_0000878801"/>
</dbReference>
<keyword evidence="3" id="KW-1185">Reference proteome</keyword>
<feature type="region of interest" description="Disordered" evidence="1">
    <location>
        <begin position="123"/>
        <end position="174"/>
    </location>
</feature>
<feature type="compositionally biased region" description="Polar residues" evidence="1">
    <location>
        <begin position="123"/>
        <end position="132"/>
    </location>
</feature>
<reference evidence="2 3" key="2">
    <citation type="submission" date="2018-11" db="EMBL/GenBank/DDBJ databases">
        <authorList>
            <consortium name="Pathogen Informatics"/>
        </authorList>
    </citation>
    <scope>NUCLEOTIDE SEQUENCE [LARGE SCALE GENOMIC DNA]</scope>
</reference>
<evidence type="ECO:0000256" key="1">
    <source>
        <dbReference type="SAM" id="MobiDB-lite"/>
    </source>
</evidence>
<organism evidence="4">
    <name type="scientific">Gongylonema pulchrum</name>
    <dbReference type="NCBI Taxonomy" id="637853"/>
    <lineage>
        <taxon>Eukaryota</taxon>
        <taxon>Metazoa</taxon>
        <taxon>Ecdysozoa</taxon>
        <taxon>Nematoda</taxon>
        <taxon>Chromadorea</taxon>
        <taxon>Rhabditida</taxon>
        <taxon>Spirurina</taxon>
        <taxon>Spiruromorpha</taxon>
        <taxon>Spiruroidea</taxon>
        <taxon>Gongylonematidae</taxon>
        <taxon>Gongylonema</taxon>
    </lineage>
</organism>
<dbReference type="Proteomes" id="UP000271098">
    <property type="component" value="Unassembled WGS sequence"/>
</dbReference>
<proteinExistence type="predicted"/>
<gene>
    <name evidence="2" type="ORF">GPUH_LOCUS8778</name>
</gene>
<sequence>HTNAAASPKVDTTKTATTQQSRPGATGNSVTNEWTAQLKNDLGIGSSAATKTSTAQSTVVVPKSPLQNVKTTQAGAAAPPARQSRTVEFVSGDPTGPSLPEYQFEFNGDESVDHAEDVYASSAKSHTINSHPSPAKIEVSADSSSSMLSNGPMADYSATINSQPPPAPPKARFFGRTPRRKSVKLLNFF</sequence>
<feature type="compositionally biased region" description="Polar residues" evidence="1">
    <location>
        <begin position="13"/>
        <end position="32"/>
    </location>
</feature>
<feature type="compositionally biased region" description="Low complexity" evidence="1">
    <location>
        <begin position="49"/>
        <end position="61"/>
    </location>
</feature>